<keyword evidence="2" id="KW-1185">Reference proteome</keyword>
<sequence>MAKFGTAREVCFLFGLYCADLPERLGPHEIAWCRMLGIDCVAAKTALELAEEISGGVPRSGDPFDPDWNARHHGLWMAILVAQGISPDDARLLAVAHELDGPRSGAPTYGSTDSRIDMRNNEMGIKIGLAAREKVENSPDHPGLGEIRGGEGQMRKAAEAAIEMVMAAVDAGGCSRVGCFDMSRRG</sequence>
<reference evidence="1" key="1">
    <citation type="submission" date="2021-01" db="EMBL/GenBank/DDBJ databases">
        <title>Whole genome shotgun sequence of Virgisporangium ochraceum NBRC 16418.</title>
        <authorList>
            <person name="Komaki H."/>
            <person name="Tamura T."/>
        </authorList>
    </citation>
    <scope>NUCLEOTIDE SEQUENCE</scope>
    <source>
        <strain evidence="1">NBRC 16418</strain>
    </source>
</reference>
<comment type="caution">
    <text evidence="1">The sequence shown here is derived from an EMBL/GenBank/DDBJ whole genome shotgun (WGS) entry which is preliminary data.</text>
</comment>
<accession>A0A8J4EAM3</accession>
<evidence type="ECO:0000313" key="1">
    <source>
        <dbReference type="EMBL" id="GIJ67689.1"/>
    </source>
</evidence>
<organism evidence="1 2">
    <name type="scientific">Virgisporangium ochraceum</name>
    <dbReference type="NCBI Taxonomy" id="65505"/>
    <lineage>
        <taxon>Bacteria</taxon>
        <taxon>Bacillati</taxon>
        <taxon>Actinomycetota</taxon>
        <taxon>Actinomycetes</taxon>
        <taxon>Micromonosporales</taxon>
        <taxon>Micromonosporaceae</taxon>
        <taxon>Virgisporangium</taxon>
    </lineage>
</organism>
<dbReference type="EMBL" id="BOPH01000029">
    <property type="protein sequence ID" value="GIJ67689.1"/>
    <property type="molecule type" value="Genomic_DNA"/>
</dbReference>
<dbReference type="Proteomes" id="UP000635606">
    <property type="component" value="Unassembled WGS sequence"/>
</dbReference>
<evidence type="ECO:0000313" key="2">
    <source>
        <dbReference type="Proteomes" id="UP000635606"/>
    </source>
</evidence>
<protein>
    <submittedName>
        <fullName evidence="1">Uncharacterized protein</fullName>
    </submittedName>
</protein>
<proteinExistence type="predicted"/>
<gene>
    <name evidence="1" type="ORF">Voc01_026060</name>
</gene>
<name>A0A8J4EAM3_9ACTN</name>
<dbReference type="AlphaFoldDB" id="A0A8J4EAM3"/>